<dbReference type="Proteomes" id="UP000045706">
    <property type="component" value="Unassembled WGS sequence"/>
</dbReference>
<dbReference type="AlphaFoldDB" id="A0A0G4LMK1"/>
<name>A0A0G4LMK1_VERLO</name>
<proteinExistence type="predicted"/>
<feature type="non-terminal residue" evidence="1">
    <location>
        <position position="38"/>
    </location>
</feature>
<gene>
    <name evidence="1" type="ORF">BN1723_002947</name>
</gene>
<accession>A0A0G4LMK1</accession>
<reference evidence="2" key="1">
    <citation type="submission" date="2015-05" db="EMBL/GenBank/DDBJ databases">
        <authorList>
            <person name="Fogelqvist Johan"/>
        </authorList>
    </citation>
    <scope>NUCLEOTIDE SEQUENCE [LARGE SCALE GENOMIC DNA]</scope>
</reference>
<protein>
    <submittedName>
        <fullName evidence="1">Uncharacterized protein</fullName>
    </submittedName>
</protein>
<organism evidence="1 2">
    <name type="scientific">Verticillium longisporum</name>
    <name type="common">Verticillium dahliae var. longisporum</name>
    <dbReference type="NCBI Taxonomy" id="100787"/>
    <lineage>
        <taxon>Eukaryota</taxon>
        <taxon>Fungi</taxon>
        <taxon>Dikarya</taxon>
        <taxon>Ascomycota</taxon>
        <taxon>Pezizomycotina</taxon>
        <taxon>Sordariomycetes</taxon>
        <taxon>Hypocreomycetidae</taxon>
        <taxon>Glomerellales</taxon>
        <taxon>Plectosphaerellaceae</taxon>
        <taxon>Verticillium</taxon>
    </lineage>
</organism>
<evidence type="ECO:0000313" key="1">
    <source>
        <dbReference type="EMBL" id="CRK23189.1"/>
    </source>
</evidence>
<evidence type="ECO:0000313" key="2">
    <source>
        <dbReference type="Proteomes" id="UP000045706"/>
    </source>
</evidence>
<sequence>MDRLRRNGHQLLLSRFYWSVQMSDAPTVAVIEETELRE</sequence>
<dbReference type="EMBL" id="CVQI01014446">
    <property type="protein sequence ID" value="CRK23189.1"/>
    <property type="molecule type" value="Genomic_DNA"/>
</dbReference>